<name>A0A0C3Q6I0_9AGAM</name>
<dbReference type="Proteomes" id="UP000054248">
    <property type="component" value="Unassembled WGS sequence"/>
</dbReference>
<dbReference type="AlphaFoldDB" id="A0A0C3Q6I0"/>
<evidence type="ECO:0000313" key="1">
    <source>
        <dbReference type="EMBL" id="KIO18924.1"/>
    </source>
</evidence>
<dbReference type="OrthoDB" id="2593747at2759"/>
<protein>
    <submittedName>
        <fullName evidence="1">Uncharacterized protein</fullName>
    </submittedName>
</protein>
<accession>A0A0C3Q6I0</accession>
<gene>
    <name evidence="1" type="ORF">M407DRAFT_246351</name>
</gene>
<evidence type="ECO:0000313" key="2">
    <source>
        <dbReference type="Proteomes" id="UP000054248"/>
    </source>
</evidence>
<organism evidence="1 2">
    <name type="scientific">Tulasnella calospora MUT 4182</name>
    <dbReference type="NCBI Taxonomy" id="1051891"/>
    <lineage>
        <taxon>Eukaryota</taxon>
        <taxon>Fungi</taxon>
        <taxon>Dikarya</taxon>
        <taxon>Basidiomycota</taxon>
        <taxon>Agaricomycotina</taxon>
        <taxon>Agaricomycetes</taxon>
        <taxon>Cantharellales</taxon>
        <taxon>Tulasnellaceae</taxon>
        <taxon>Tulasnella</taxon>
    </lineage>
</organism>
<dbReference type="HOGENOM" id="CLU_2401297_0_0_1"/>
<proteinExistence type="predicted"/>
<keyword evidence="2" id="KW-1185">Reference proteome</keyword>
<reference evidence="1 2" key="1">
    <citation type="submission" date="2014-04" db="EMBL/GenBank/DDBJ databases">
        <authorList>
            <consortium name="DOE Joint Genome Institute"/>
            <person name="Kuo A."/>
            <person name="Girlanda M."/>
            <person name="Perotto S."/>
            <person name="Kohler A."/>
            <person name="Nagy L.G."/>
            <person name="Floudas D."/>
            <person name="Copeland A."/>
            <person name="Barry K.W."/>
            <person name="Cichocki N."/>
            <person name="Veneault-Fourrey C."/>
            <person name="LaButti K."/>
            <person name="Lindquist E.A."/>
            <person name="Lipzen A."/>
            <person name="Lundell T."/>
            <person name="Morin E."/>
            <person name="Murat C."/>
            <person name="Sun H."/>
            <person name="Tunlid A."/>
            <person name="Henrissat B."/>
            <person name="Grigoriev I.V."/>
            <person name="Hibbett D.S."/>
            <person name="Martin F."/>
            <person name="Nordberg H.P."/>
            <person name="Cantor M.N."/>
            <person name="Hua S.X."/>
        </authorList>
    </citation>
    <scope>NUCLEOTIDE SEQUENCE [LARGE SCALE GENOMIC DNA]</scope>
    <source>
        <strain evidence="1 2">MUT 4182</strain>
    </source>
</reference>
<reference evidence="2" key="2">
    <citation type="submission" date="2015-01" db="EMBL/GenBank/DDBJ databases">
        <title>Evolutionary Origins and Diversification of the Mycorrhizal Mutualists.</title>
        <authorList>
            <consortium name="DOE Joint Genome Institute"/>
            <consortium name="Mycorrhizal Genomics Consortium"/>
            <person name="Kohler A."/>
            <person name="Kuo A."/>
            <person name="Nagy L.G."/>
            <person name="Floudas D."/>
            <person name="Copeland A."/>
            <person name="Barry K.W."/>
            <person name="Cichocki N."/>
            <person name="Veneault-Fourrey C."/>
            <person name="LaButti K."/>
            <person name="Lindquist E.A."/>
            <person name="Lipzen A."/>
            <person name="Lundell T."/>
            <person name="Morin E."/>
            <person name="Murat C."/>
            <person name="Riley R."/>
            <person name="Ohm R."/>
            <person name="Sun H."/>
            <person name="Tunlid A."/>
            <person name="Henrissat B."/>
            <person name="Grigoriev I.V."/>
            <person name="Hibbett D.S."/>
            <person name="Martin F."/>
        </authorList>
    </citation>
    <scope>NUCLEOTIDE SEQUENCE [LARGE SCALE GENOMIC DNA]</scope>
    <source>
        <strain evidence="2">MUT 4182</strain>
    </source>
</reference>
<dbReference type="EMBL" id="KN823250">
    <property type="protein sequence ID" value="KIO18924.1"/>
    <property type="molecule type" value="Genomic_DNA"/>
</dbReference>
<sequence>MWEFEQLRDYIFRFLDKSVKDPFERLEFADMLGVEAWIIPALAEICQRSNSLTVEEGARLGYARLVKVCQQRERGRSGYEVSDYVTWLGEAEE</sequence>